<evidence type="ECO:0000313" key="3">
    <source>
        <dbReference type="EMBL" id="RMA75938.1"/>
    </source>
</evidence>
<sequence>MEIRPRIKLELTHADKTVEIIGWLLIFAIWGLAFYKFDSLPDIIPTHYNGSGVPDGFGDKWMFLTLSLVATVLFVAMTVLNKFPHIFNYPTYITVENAVKQYTNATRLIRYLKVIIVAVFGLIAYQTIRHINGQTEGLGAWFLPLTMVLIFIPLFYFIIKSFKTK</sequence>
<dbReference type="OrthoDB" id="9808690at2"/>
<feature type="domain" description="DUF1648" evidence="2">
    <location>
        <begin position="24"/>
        <end position="69"/>
    </location>
</feature>
<organism evidence="3 4">
    <name type="scientific">Flavobacterium weaverense</name>
    <dbReference type="NCBI Taxonomy" id="271156"/>
    <lineage>
        <taxon>Bacteria</taxon>
        <taxon>Pseudomonadati</taxon>
        <taxon>Bacteroidota</taxon>
        <taxon>Flavobacteriia</taxon>
        <taxon>Flavobacteriales</taxon>
        <taxon>Flavobacteriaceae</taxon>
        <taxon>Flavobacterium</taxon>
    </lineage>
</organism>
<feature type="transmembrane region" description="Helical" evidence="1">
    <location>
        <begin position="20"/>
        <end position="37"/>
    </location>
</feature>
<accession>A0A3L9ZZH9</accession>
<dbReference type="Proteomes" id="UP000280368">
    <property type="component" value="Unassembled WGS sequence"/>
</dbReference>
<dbReference type="EMBL" id="REFH01000009">
    <property type="protein sequence ID" value="RMA75938.1"/>
    <property type="molecule type" value="Genomic_DNA"/>
</dbReference>
<evidence type="ECO:0000259" key="2">
    <source>
        <dbReference type="Pfam" id="PF07853"/>
    </source>
</evidence>
<feature type="transmembrane region" description="Helical" evidence="1">
    <location>
        <begin position="61"/>
        <end position="80"/>
    </location>
</feature>
<evidence type="ECO:0000256" key="1">
    <source>
        <dbReference type="SAM" id="Phobius"/>
    </source>
</evidence>
<keyword evidence="1" id="KW-0472">Membrane</keyword>
<feature type="transmembrane region" description="Helical" evidence="1">
    <location>
        <begin position="140"/>
        <end position="159"/>
    </location>
</feature>
<keyword evidence="1" id="KW-0812">Transmembrane</keyword>
<gene>
    <name evidence="3" type="ORF">BC961_1646</name>
</gene>
<protein>
    <submittedName>
        <fullName evidence="3">Uncharacterized protein DUF1648</fullName>
    </submittedName>
</protein>
<dbReference type="RefSeq" id="WP_121925315.1">
    <property type="nucleotide sequence ID" value="NZ_CBCSGA010000003.1"/>
</dbReference>
<evidence type="ECO:0000313" key="4">
    <source>
        <dbReference type="Proteomes" id="UP000280368"/>
    </source>
</evidence>
<reference evidence="3 4" key="1">
    <citation type="submission" date="2018-10" db="EMBL/GenBank/DDBJ databases">
        <title>Genomic Encyclopedia of Archaeal and Bacterial Type Strains, Phase II (KMG-II): from individual species to whole genera.</title>
        <authorList>
            <person name="Goeker M."/>
        </authorList>
    </citation>
    <scope>NUCLEOTIDE SEQUENCE [LARGE SCALE GENOMIC DNA]</scope>
    <source>
        <strain evidence="3 4">DSM 19727</strain>
    </source>
</reference>
<dbReference type="InterPro" id="IPR012867">
    <property type="entry name" value="DUF1648"/>
</dbReference>
<feature type="transmembrane region" description="Helical" evidence="1">
    <location>
        <begin position="108"/>
        <end position="128"/>
    </location>
</feature>
<dbReference type="Pfam" id="PF07853">
    <property type="entry name" value="DUF1648"/>
    <property type="match status" value="1"/>
</dbReference>
<dbReference type="AlphaFoldDB" id="A0A3L9ZZH9"/>
<keyword evidence="4" id="KW-1185">Reference proteome</keyword>
<comment type="caution">
    <text evidence="3">The sequence shown here is derived from an EMBL/GenBank/DDBJ whole genome shotgun (WGS) entry which is preliminary data.</text>
</comment>
<name>A0A3L9ZZH9_9FLAO</name>
<proteinExistence type="predicted"/>
<keyword evidence="1" id="KW-1133">Transmembrane helix</keyword>